<organism evidence="1 2">
    <name type="scientific">Clostridium boliviensis</name>
    <dbReference type="NCBI Taxonomy" id="318465"/>
    <lineage>
        <taxon>Bacteria</taxon>
        <taxon>Bacillati</taxon>
        <taxon>Bacillota</taxon>
        <taxon>Clostridia</taxon>
        <taxon>Eubacteriales</taxon>
        <taxon>Clostridiaceae</taxon>
        <taxon>Clostridium</taxon>
    </lineage>
</organism>
<evidence type="ECO:0008006" key="3">
    <source>
        <dbReference type="Google" id="ProtNLM"/>
    </source>
</evidence>
<accession>A0ABU4GJ81</accession>
<sequence>MQRSYLLSIDFKVTSITDWAAQLKINPLYALLSGFEVGDTPGVGTFYDFFNRLWNADDNNLSSHLRPLKASVKKPKKKGEKADPIEKLTVEHLFKELEETTGSCR</sequence>
<gene>
    <name evidence="1" type="ORF">RZO55_08775</name>
</gene>
<evidence type="ECO:0000313" key="1">
    <source>
        <dbReference type="EMBL" id="MDW2797665.1"/>
    </source>
</evidence>
<protein>
    <recommendedName>
        <fullName evidence="3">Transposase</fullName>
    </recommendedName>
</protein>
<name>A0ABU4GJ81_9CLOT</name>
<evidence type="ECO:0000313" key="2">
    <source>
        <dbReference type="Proteomes" id="UP001276854"/>
    </source>
</evidence>
<comment type="caution">
    <text evidence="1">The sequence shown here is derived from an EMBL/GenBank/DDBJ whole genome shotgun (WGS) entry which is preliminary data.</text>
</comment>
<keyword evidence="2" id="KW-1185">Reference proteome</keyword>
<dbReference type="EMBL" id="JAWONS010000126">
    <property type="protein sequence ID" value="MDW2797665.1"/>
    <property type="molecule type" value="Genomic_DNA"/>
</dbReference>
<reference evidence="1 2" key="1">
    <citation type="submission" date="2023-10" db="EMBL/GenBank/DDBJ databases">
        <title>A novel Glycoside Hydrolase 43-Like Enzyme from Clostrdium boliviensis is an Endo-xylanase, and a Candidate for Xylooligosaccharides Production from Different Xylan Substrates.</title>
        <authorList>
            <person name="Alvarez M.T."/>
            <person name="Rocabado-Villegas L.R."/>
            <person name="Salas-Veizaga D.M."/>
            <person name="Linares-Pasten J.A."/>
            <person name="Gudmundsdottir E.E."/>
            <person name="Hreggvidsson G.O."/>
            <person name="Adlercreutz P."/>
            <person name="Nordberg Karlsson E."/>
        </authorList>
    </citation>
    <scope>NUCLEOTIDE SEQUENCE [LARGE SCALE GENOMIC DNA]</scope>
    <source>
        <strain evidence="1 2">E-1</strain>
    </source>
</reference>
<proteinExistence type="predicted"/>
<dbReference type="RefSeq" id="WP_318063918.1">
    <property type="nucleotide sequence ID" value="NZ_JAWONS010000126.1"/>
</dbReference>
<dbReference type="Proteomes" id="UP001276854">
    <property type="component" value="Unassembled WGS sequence"/>
</dbReference>